<dbReference type="Proteomes" id="UP000198649">
    <property type="component" value="Unassembled WGS sequence"/>
</dbReference>
<feature type="compositionally biased region" description="Basic and acidic residues" evidence="1">
    <location>
        <begin position="108"/>
        <end position="117"/>
    </location>
</feature>
<dbReference type="AlphaFoldDB" id="A0A1I3ISN3"/>
<accession>A0A1I3ISN3</accession>
<dbReference type="EMBL" id="FOQG01000009">
    <property type="protein sequence ID" value="SFI50971.1"/>
    <property type="molecule type" value="Genomic_DNA"/>
</dbReference>
<organism evidence="3 4">
    <name type="scientific">Nocardioides psychrotolerans</name>
    <dbReference type="NCBI Taxonomy" id="1005945"/>
    <lineage>
        <taxon>Bacteria</taxon>
        <taxon>Bacillati</taxon>
        <taxon>Actinomycetota</taxon>
        <taxon>Actinomycetes</taxon>
        <taxon>Propionibacteriales</taxon>
        <taxon>Nocardioidaceae</taxon>
        <taxon>Nocardioides</taxon>
    </lineage>
</organism>
<dbReference type="STRING" id="1005945.SAMN05216561_109132"/>
<reference evidence="3 4" key="1">
    <citation type="submission" date="2016-10" db="EMBL/GenBank/DDBJ databases">
        <authorList>
            <person name="de Groot N.N."/>
        </authorList>
    </citation>
    <scope>NUCLEOTIDE SEQUENCE [LARGE SCALE GENOMIC DNA]</scope>
    <source>
        <strain evidence="3 4">CGMCC 1.11156</strain>
    </source>
</reference>
<evidence type="ECO:0000313" key="4">
    <source>
        <dbReference type="Proteomes" id="UP000198649"/>
    </source>
</evidence>
<feature type="transmembrane region" description="Helical" evidence="2">
    <location>
        <begin position="74"/>
        <end position="94"/>
    </location>
</feature>
<keyword evidence="2" id="KW-1133">Transmembrane helix</keyword>
<gene>
    <name evidence="3" type="ORF">SAMN05216561_109132</name>
</gene>
<evidence type="ECO:0000313" key="3">
    <source>
        <dbReference type="EMBL" id="SFI50971.1"/>
    </source>
</evidence>
<evidence type="ECO:0000256" key="1">
    <source>
        <dbReference type="SAM" id="MobiDB-lite"/>
    </source>
</evidence>
<evidence type="ECO:0000256" key="2">
    <source>
        <dbReference type="SAM" id="Phobius"/>
    </source>
</evidence>
<name>A0A1I3ISN3_9ACTN</name>
<keyword evidence="2" id="KW-0472">Membrane</keyword>
<keyword evidence="4" id="KW-1185">Reference proteome</keyword>
<keyword evidence="2" id="KW-0812">Transmembrane</keyword>
<proteinExistence type="predicted"/>
<feature type="transmembrane region" description="Helical" evidence="2">
    <location>
        <begin position="44"/>
        <end position="62"/>
    </location>
</feature>
<protein>
    <submittedName>
        <fullName evidence="3">Uncharacterized protein</fullName>
    </submittedName>
</protein>
<feature type="region of interest" description="Disordered" evidence="1">
    <location>
        <begin position="97"/>
        <end position="117"/>
    </location>
</feature>
<sequence length="117" mass="12219">MSILKRTWRTISAVVGTLLGLLPHVLHHAGLIFGATLVTGAGGNLLFGALGLLFSIPLLRRLYTRFDTWKAPAIALAILAAMFSLSAFVIGPAISGDAVGDTPPPADTPDHSEHSGH</sequence>